<comment type="catalytic activity">
    <reaction evidence="12">
        <text>L-threonyl-[protein] + ATP = O-phospho-L-threonyl-[protein] + ADP + H(+)</text>
        <dbReference type="Rhea" id="RHEA:46608"/>
        <dbReference type="Rhea" id="RHEA-COMP:11060"/>
        <dbReference type="Rhea" id="RHEA-COMP:11605"/>
        <dbReference type="ChEBI" id="CHEBI:15378"/>
        <dbReference type="ChEBI" id="CHEBI:30013"/>
        <dbReference type="ChEBI" id="CHEBI:30616"/>
        <dbReference type="ChEBI" id="CHEBI:61977"/>
        <dbReference type="ChEBI" id="CHEBI:456216"/>
        <dbReference type="EC" id="2.7.11.1"/>
    </reaction>
</comment>
<evidence type="ECO:0000256" key="14">
    <source>
        <dbReference type="PROSITE-ProRule" id="PRU10141"/>
    </source>
</evidence>
<evidence type="ECO:0000256" key="8">
    <source>
        <dbReference type="ARBA" id="ARBA00022777"/>
    </source>
</evidence>
<evidence type="ECO:0000256" key="10">
    <source>
        <dbReference type="ARBA" id="ARBA00022989"/>
    </source>
</evidence>
<protein>
    <recommendedName>
        <fullName evidence="2">non-specific serine/threonine protein kinase</fullName>
        <ecNumber evidence="2">2.7.11.1</ecNumber>
    </recommendedName>
</protein>
<evidence type="ECO:0000259" key="17">
    <source>
        <dbReference type="PROSITE" id="PS50011"/>
    </source>
</evidence>
<evidence type="ECO:0000313" key="18">
    <source>
        <dbReference type="EMBL" id="KAJ4823476.1"/>
    </source>
</evidence>
<comment type="caution">
    <text evidence="18">The sequence shown here is derived from an EMBL/GenBank/DDBJ whole genome shotgun (WGS) entry which is preliminary data.</text>
</comment>
<evidence type="ECO:0000256" key="1">
    <source>
        <dbReference type="ARBA" id="ARBA00004162"/>
    </source>
</evidence>
<dbReference type="GO" id="GO:0005524">
    <property type="term" value="F:ATP binding"/>
    <property type="evidence" value="ECO:0007669"/>
    <property type="project" value="UniProtKB-UniRule"/>
</dbReference>
<dbReference type="Pfam" id="PF07714">
    <property type="entry name" value="PK_Tyr_Ser-Thr"/>
    <property type="match status" value="1"/>
</dbReference>
<evidence type="ECO:0000256" key="13">
    <source>
        <dbReference type="ARBA" id="ARBA00048679"/>
    </source>
</evidence>
<keyword evidence="11 16" id="KW-0472">Membrane</keyword>
<gene>
    <name evidence="18" type="ORF">Tsubulata_034637</name>
</gene>
<evidence type="ECO:0000256" key="3">
    <source>
        <dbReference type="ARBA" id="ARBA00022475"/>
    </source>
</evidence>
<dbReference type="OrthoDB" id="4062651at2759"/>
<reference evidence="18" key="1">
    <citation type="submission" date="2022-02" db="EMBL/GenBank/DDBJ databases">
        <authorList>
            <person name="Henning P.M."/>
            <person name="McCubbin A.G."/>
            <person name="Shore J.S."/>
        </authorList>
    </citation>
    <scope>NUCLEOTIDE SEQUENCE</scope>
    <source>
        <strain evidence="18">F60SS</strain>
        <tissue evidence="18">Leaves</tissue>
    </source>
</reference>
<keyword evidence="9 14" id="KW-0067">ATP-binding</keyword>
<keyword evidence="10 16" id="KW-1133">Transmembrane helix</keyword>
<sequence length="252" mass="27698">MSTSYAAIIGIAAGVVALVAVLVTLVWFCRKWRGKNWNKNSETGSSDPSAQEQWNRRAGSGSGQSYHPQGARRFTMEELEQATKQFSEGNLIGYGSFGAVYKGLLHDSILAIKRRPGGPRDDFVAEVMYLSDIRHRNLVTLLGYCQESGAQILVFEYVPNGSMCNHLYGTRSSTKLEFKQRLSIALGAAKGLSHLHRLNPPLVHKNFKTANVMVDENFIVKVADAGISKLLENIEEAGPSGASSINHFRDPE</sequence>
<evidence type="ECO:0000256" key="11">
    <source>
        <dbReference type="ARBA" id="ARBA00023136"/>
    </source>
</evidence>
<keyword evidence="5" id="KW-0808">Transferase</keyword>
<dbReference type="GO" id="GO:0004674">
    <property type="term" value="F:protein serine/threonine kinase activity"/>
    <property type="evidence" value="ECO:0007669"/>
    <property type="project" value="UniProtKB-KW"/>
</dbReference>
<dbReference type="Gene3D" id="1.10.510.10">
    <property type="entry name" value="Transferase(Phosphotransferase) domain 1"/>
    <property type="match status" value="1"/>
</dbReference>
<dbReference type="GO" id="GO:0005886">
    <property type="term" value="C:plasma membrane"/>
    <property type="evidence" value="ECO:0007669"/>
    <property type="project" value="UniProtKB-SubCell"/>
</dbReference>
<dbReference type="PROSITE" id="PS00107">
    <property type="entry name" value="PROTEIN_KINASE_ATP"/>
    <property type="match status" value="1"/>
</dbReference>
<dbReference type="PANTHER" id="PTHR47982">
    <property type="entry name" value="PROLINE-RICH RECEPTOR-LIKE PROTEIN KINASE PERK4"/>
    <property type="match status" value="1"/>
</dbReference>
<dbReference type="PANTHER" id="PTHR47982:SF54">
    <property type="entry name" value="PROTEIN KINASE SUPERFAMILY PROTEIN"/>
    <property type="match status" value="1"/>
</dbReference>
<dbReference type="PROSITE" id="PS50011">
    <property type="entry name" value="PROTEIN_KINASE_DOM"/>
    <property type="match status" value="1"/>
</dbReference>
<reference evidence="18" key="2">
    <citation type="journal article" date="2023" name="Plants (Basel)">
        <title>Annotation of the Turnera subulata (Passifloraceae) Draft Genome Reveals the S-Locus Evolved after the Divergence of Turneroideae from Passifloroideae in a Stepwise Manner.</title>
        <authorList>
            <person name="Henning P.M."/>
            <person name="Roalson E.H."/>
            <person name="Mir W."/>
            <person name="McCubbin A.G."/>
            <person name="Shore J.S."/>
        </authorList>
    </citation>
    <scope>NUCLEOTIDE SEQUENCE</scope>
    <source>
        <strain evidence="18">F60SS</strain>
    </source>
</reference>
<name>A0A9Q0F4H6_9ROSI</name>
<evidence type="ECO:0000256" key="5">
    <source>
        <dbReference type="ARBA" id="ARBA00022679"/>
    </source>
</evidence>
<feature type="binding site" evidence="14">
    <location>
        <position position="113"/>
    </location>
    <ligand>
        <name>ATP</name>
        <dbReference type="ChEBI" id="CHEBI:30616"/>
    </ligand>
</feature>
<evidence type="ECO:0000256" key="7">
    <source>
        <dbReference type="ARBA" id="ARBA00022741"/>
    </source>
</evidence>
<dbReference type="InterPro" id="IPR017441">
    <property type="entry name" value="Protein_kinase_ATP_BS"/>
</dbReference>
<dbReference type="InterPro" id="IPR047117">
    <property type="entry name" value="PERK1-13-like"/>
</dbReference>
<evidence type="ECO:0000256" key="15">
    <source>
        <dbReference type="SAM" id="MobiDB-lite"/>
    </source>
</evidence>
<keyword evidence="19" id="KW-1185">Reference proteome</keyword>
<evidence type="ECO:0000313" key="19">
    <source>
        <dbReference type="Proteomes" id="UP001141552"/>
    </source>
</evidence>
<keyword evidence="4" id="KW-0723">Serine/threonine-protein kinase</keyword>
<evidence type="ECO:0000256" key="12">
    <source>
        <dbReference type="ARBA" id="ARBA00047899"/>
    </source>
</evidence>
<dbReference type="InterPro" id="IPR001245">
    <property type="entry name" value="Ser-Thr/Tyr_kinase_cat_dom"/>
</dbReference>
<keyword evidence="3" id="KW-1003">Cell membrane</keyword>
<comment type="catalytic activity">
    <reaction evidence="13">
        <text>L-seryl-[protein] + ATP = O-phospho-L-seryl-[protein] + ADP + H(+)</text>
        <dbReference type="Rhea" id="RHEA:17989"/>
        <dbReference type="Rhea" id="RHEA-COMP:9863"/>
        <dbReference type="Rhea" id="RHEA-COMP:11604"/>
        <dbReference type="ChEBI" id="CHEBI:15378"/>
        <dbReference type="ChEBI" id="CHEBI:29999"/>
        <dbReference type="ChEBI" id="CHEBI:30616"/>
        <dbReference type="ChEBI" id="CHEBI:83421"/>
        <dbReference type="ChEBI" id="CHEBI:456216"/>
        <dbReference type="EC" id="2.7.11.1"/>
    </reaction>
</comment>
<organism evidence="18 19">
    <name type="scientific">Turnera subulata</name>
    <dbReference type="NCBI Taxonomy" id="218843"/>
    <lineage>
        <taxon>Eukaryota</taxon>
        <taxon>Viridiplantae</taxon>
        <taxon>Streptophyta</taxon>
        <taxon>Embryophyta</taxon>
        <taxon>Tracheophyta</taxon>
        <taxon>Spermatophyta</taxon>
        <taxon>Magnoliopsida</taxon>
        <taxon>eudicotyledons</taxon>
        <taxon>Gunneridae</taxon>
        <taxon>Pentapetalae</taxon>
        <taxon>rosids</taxon>
        <taxon>fabids</taxon>
        <taxon>Malpighiales</taxon>
        <taxon>Passifloraceae</taxon>
        <taxon>Turnera</taxon>
    </lineage>
</organism>
<proteinExistence type="predicted"/>
<feature type="domain" description="Protein kinase" evidence="17">
    <location>
        <begin position="86"/>
        <end position="252"/>
    </location>
</feature>
<evidence type="ECO:0000256" key="2">
    <source>
        <dbReference type="ARBA" id="ARBA00012513"/>
    </source>
</evidence>
<dbReference type="InterPro" id="IPR000719">
    <property type="entry name" value="Prot_kinase_dom"/>
</dbReference>
<dbReference type="AlphaFoldDB" id="A0A9Q0F4H6"/>
<keyword evidence="6 16" id="KW-0812">Transmembrane</keyword>
<keyword evidence="8" id="KW-0418">Kinase</keyword>
<feature type="region of interest" description="Disordered" evidence="15">
    <location>
        <begin position="39"/>
        <end position="68"/>
    </location>
</feature>
<comment type="subcellular location">
    <subcellularLocation>
        <location evidence="1">Cell membrane</location>
        <topology evidence="1">Single-pass membrane protein</topology>
    </subcellularLocation>
</comment>
<dbReference type="Proteomes" id="UP001141552">
    <property type="component" value="Unassembled WGS sequence"/>
</dbReference>
<feature type="compositionally biased region" description="Polar residues" evidence="15">
    <location>
        <begin position="39"/>
        <end position="53"/>
    </location>
</feature>
<evidence type="ECO:0000256" key="4">
    <source>
        <dbReference type="ARBA" id="ARBA00022527"/>
    </source>
</evidence>
<evidence type="ECO:0000256" key="16">
    <source>
        <dbReference type="SAM" id="Phobius"/>
    </source>
</evidence>
<dbReference type="SUPFAM" id="SSF56112">
    <property type="entry name" value="Protein kinase-like (PK-like)"/>
    <property type="match status" value="1"/>
</dbReference>
<dbReference type="Gene3D" id="3.30.200.20">
    <property type="entry name" value="Phosphorylase Kinase, domain 1"/>
    <property type="match status" value="1"/>
</dbReference>
<accession>A0A9Q0F4H6</accession>
<feature type="transmembrane region" description="Helical" evidence="16">
    <location>
        <begin position="6"/>
        <end position="29"/>
    </location>
</feature>
<dbReference type="InterPro" id="IPR011009">
    <property type="entry name" value="Kinase-like_dom_sf"/>
</dbReference>
<evidence type="ECO:0000256" key="9">
    <source>
        <dbReference type="ARBA" id="ARBA00022840"/>
    </source>
</evidence>
<dbReference type="EC" id="2.7.11.1" evidence="2"/>
<dbReference type="EMBL" id="JAKUCV010007447">
    <property type="protein sequence ID" value="KAJ4823476.1"/>
    <property type="molecule type" value="Genomic_DNA"/>
</dbReference>
<keyword evidence="7 14" id="KW-0547">Nucleotide-binding</keyword>
<evidence type="ECO:0000256" key="6">
    <source>
        <dbReference type="ARBA" id="ARBA00022692"/>
    </source>
</evidence>